<dbReference type="CDD" id="cd05244">
    <property type="entry name" value="BVR-B_like_SDR_a"/>
    <property type="match status" value="1"/>
</dbReference>
<gene>
    <name evidence="2" type="ORF">LOTGIDRAFT_145414</name>
</gene>
<reference evidence="2 3" key="1">
    <citation type="journal article" date="2013" name="Nature">
        <title>Insights into bilaterian evolution from three spiralian genomes.</title>
        <authorList>
            <person name="Simakov O."/>
            <person name="Marletaz F."/>
            <person name="Cho S.J."/>
            <person name="Edsinger-Gonzales E."/>
            <person name="Havlak P."/>
            <person name="Hellsten U."/>
            <person name="Kuo D.H."/>
            <person name="Larsson T."/>
            <person name="Lv J."/>
            <person name="Arendt D."/>
            <person name="Savage R."/>
            <person name="Osoegawa K."/>
            <person name="de Jong P."/>
            <person name="Grimwood J."/>
            <person name="Chapman J.A."/>
            <person name="Shapiro H."/>
            <person name="Aerts A."/>
            <person name="Otillar R.P."/>
            <person name="Terry A.Y."/>
            <person name="Boore J.L."/>
            <person name="Grigoriev I.V."/>
            <person name="Lindberg D.R."/>
            <person name="Seaver E.C."/>
            <person name="Weisblat D.A."/>
            <person name="Putnam N.H."/>
            <person name="Rokhsar D.S."/>
        </authorList>
    </citation>
    <scope>NUCLEOTIDE SEQUENCE [LARGE SCALE GENOMIC DNA]</scope>
</reference>
<dbReference type="EMBL" id="KB201978">
    <property type="protein sequence ID" value="ESO92950.1"/>
    <property type="molecule type" value="Genomic_DNA"/>
</dbReference>
<evidence type="ECO:0000259" key="1">
    <source>
        <dbReference type="Pfam" id="PF13460"/>
    </source>
</evidence>
<dbReference type="OMA" id="APFIIKQ"/>
<protein>
    <recommendedName>
        <fullName evidence="1">NAD(P)-binding domain-containing protein</fullName>
    </recommendedName>
</protein>
<dbReference type="InterPro" id="IPR036291">
    <property type="entry name" value="NAD(P)-bd_dom_sf"/>
</dbReference>
<dbReference type="PANTHER" id="PTHR15020:SF50">
    <property type="entry name" value="UPF0659 PROTEIN YMR090W"/>
    <property type="match status" value="1"/>
</dbReference>
<dbReference type="CTD" id="20234953"/>
<dbReference type="GeneID" id="20234953"/>
<dbReference type="KEGG" id="lgi:LOTGIDRAFT_145414"/>
<evidence type="ECO:0000313" key="2">
    <source>
        <dbReference type="EMBL" id="ESO92950.1"/>
    </source>
</evidence>
<dbReference type="RefSeq" id="XP_009056354.1">
    <property type="nucleotide sequence ID" value="XM_009058106.1"/>
</dbReference>
<dbReference type="InterPro" id="IPR016040">
    <property type="entry name" value="NAD(P)-bd_dom"/>
</dbReference>
<dbReference type="OrthoDB" id="419598at2759"/>
<dbReference type="SUPFAM" id="SSF51735">
    <property type="entry name" value="NAD(P)-binding Rossmann-fold domains"/>
    <property type="match status" value="1"/>
</dbReference>
<dbReference type="STRING" id="225164.V4ACX6"/>
<name>V4ACX6_LOTGI</name>
<dbReference type="HOGENOM" id="CLU_025711_4_5_1"/>
<dbReference type="AlphaFoldDB" id="V4ACX6"/>
<accession>V4ACX6</accession>
<proteinExistence type="predicted"/>
<keyword evidence="3" id="KW-1185">Reference proteome</keyword>
<dbReference type="Gene3D" id="3.40.50.720">
    <property type="entry name" value="NAD(P)-binding Rossmann-like Domain"/>
    <property type="match status" value="1"/>
</dbReference>
<dbReference type="GO" id="GO:0003824">
    <property type="term" value="F:catalytic activity"/>
    <property type="evidence" value="ECO:0007669"/>
    <property type="project" value="UniProtKB-ARBA"/>
</dbReference>
<dbReference type="PANTHER" id="PTHR15020">
    <property type="entry name" value="FLAVIN REDUCTASE-RELATED"/>
    <property type="match status" value="1"/>
</dbReference>
<sequence length="211" mass="23576">MKIAILGATGPTGQALLKRALDAGHNVVALVRNPDGISTKHDNLQVEKTDISKEDTMVPALENCDVVMSCLGARGTFMKEVQLYSSSTRVIVSAMRKTNVKRFLCLTSWGLKHGEPRFVSWLLRSLFLKTIYADMARMEDYLESECQDINYTVVRPPSLSNGNSTEKQIQAREGQYVSNGGWSIPRTDVARFMLSCLDTDKWERKKVAISV</sequence>
<feature type="domain" description="NAD(P)-binding" evidence="1">
    <location>
        <begin position="7"/>
        <end position="199"/>
    </location>
</feature>
<evidence type="ECO:0000313" key="3">
    <source>
        <dbReference type="Proteomes" id="UP000030746"/>
    </source>
</evidence>
<dbReference type="Proteomes" id="UP000030746">
    <property type="component" value="Unassembled WGS sequence"/>
</dbReference>
<dbReference type="Pfam" id="PF13460">
    <property type="entry name" value="NAD_binding_10"/>
    <property type="match status" value="1"/>
</dbReference>
<organism evidence="2 3">
    <name type="scientific">Lottia gigantea</name>
    <name type="common">Giant owl limpet</name>
    <dbReference type="NCBI Taxonomy" id="225164"/>
    <lineage>
        <taxon>Eukaryota</taxon>
        <taxon>Metazoa</taxon>
        <taxon>Spiralia</taxon>
        <taxon>Lophotrochozoa</taxon>
        <taxon>Mollusca</taxon>
        <taxon>Gastropoda</taxon>
        <taxon>Patellogastropoda</taxon>
        <taxon>Lottioidea</taxon>
        <taxon>Lottiidae</taxon>
        <taxon>Lottia</taxon>
    </lineage>
</organism>